<gene>
    <name evidence="2" type="ORF">ESW18_11165</name>
    <name evidence="1" type="ORF">LV84_01404</name>
</gene>
<proteinExistence type="predicted"/>
<accession>A0A2W7REN6</accession>
<reference evidence="2 4" key="2">
    <citation type="submission" date="2019-08" db="EMBL/GenBank/DDBJ databases">
        <title>Genome of Algoriphagus ratkowskyi IC026.</title>
        <authorList>
            <person name="Bowman J.P."/>
        </authorList>
    </citation>
    <scope>NUCLEOTIDE SEQUENCE [LARGE SCALE GENOMIC DNA]</scope>
    <source>
        <strain evidence="2 4">IC026</strain>
    </source>
</reference>
<sequence length="88" mass="10441">MGFFGYNIVKKHRQEIEDYIDHRLPEFSTYGPSEIKKIYYNSEVPLEDLMDVMEILYENEISLFEKASLLKEIPYGMEVLVVIATMER</sequence>
<comment type="caution">
    <text evidence="1">The sequence shown here is derived from an EMBL/GenBank/DDBJ whole genome shotgun (WGS) entry which is preliminary data.</text>
</comment>
<dbReference type="Proteomes" id="UP000249115">
    <property type="component" value="Unassembled WGS sequence"/>
</dbReference>
<protein>
    <submittedName>
        <fullName evidence="1">Uncharacterized protein</fullName>
    </submittedName>
</protein>
<dbReference type="AlphaFoldDB" id="A0A2W7REN6"/>
<dbReference type="EMBL" id="VORV01000007">
    <property type="protein sequence ID" value="TXD77363.1"/>
    <property type="molecule type" value="Genomic_DNA"/>
</dbReference>
<keyword evidence="4" id="KW-1185">Reference proteome</keyword>
<evidence type="ECO:0000313" key="2">
    <source>
        <dbReference type="EMBL" id="TXD77363.1"/>
    </source>
</evidence>
<evidence type="ECO:0000313" key="4">
    <source>
        <dbReference type="Proteomes" id="UP000321927"/>
    </source>
</evidence>
<dbReference type="EMBL" id="QKZU01000004">
    <property type="protein sequence ID" value="PZX59373.1"/>
    <property type="molecule type" value="Genomic_DNA"/>
</dbReference>
<reference evidence="1 3" key="1">
    <citation type="submission" date="2018-06" db="EMBL/GenBank/DDBJ databases">
        <title>Genomic Encyclopedia of Archaeal and Bacterial Type Strains, Phase II (KMG-II): from individual species to whole genera.</title>
        <authorList>
            <person name="Goeker M."/>
        </authorList>
    </citation>
    <scope>NUCLEOTIDE SEQUENCE [LARGE SCALE GENOMIC DNA]</scope>
    <source>
        <strain evidence="1 3">DSM 22686</strain>
    </source>
</reference>
<name>A0A2W7REN6_9BACT</name>
<dbReference type="OrthoDB" id="9891374at2"/>
<dbReference type="RefSeq" id="WP_086501267.1">
    <property type="nucleotide sequence ID" value="NZ_MSSV01000007.1"/>
</dbReference>
<evidence type="ECO:0000313" key="1">
    <source>
        <dbReference type="EMBL" id="PZX59373.1"/>
    </source>
</evidence>
<evidence type="ECO:0000313" key="3">
    <source>
        <dbReference type="Proteomes" id="UP000249115"/>
    </source>
</evidence>
<dbReference type="Proteomes" id="UP000321927">
    <property type="component" value="Unassembled WGS sequence"/>
</dbReference>
<organism evidence="1 3">
    <name type="scientific">Algoriphagus ratkowskyi</name>
    <dbReference type="NCBI Taxonomy" id="57028"/>
    <lineage>
        <taxon>Bacteria</taxon>
        <taxon>Pseudomonadati</taxon>
        <taxon>Bacteroidota</taxon>
        <taxon>Cytophagia</taxon>
        <taxon>Cytophagales</taxon>
        <taxon>Cyclobacteriaceae</taxon>
        <taxon>Algoriphagus</taxon>
    </lineage>
</organism>